<accession>A0A7Y9C728</accession>
<evidence type="ECO:0000313" key="2">
    <source>
        <dbReference type="Proteomes" id="UP000535020"/>
    </source>
</evidence>
<organism evidence="1 2">
    <name type="scientific">Flavobacterium agri</name>
    <dbReference type="NCBI Taxonomy" id="2743471"/>
    <lineage>
        <taxon>Bacteria</taxon>
        <taxon>Pseudomonadati</taxon>
        <taxon>Bacteroidota</taxon>
        <taxon>Flavobacteriia</taxon>
        <taxon>Flavobacteriales</taxon>
        <taxon>Flavobacteriaceae</taxon>
        <taxon>Flavobacterium</taxon>
    </lineage>
</organism>
<gene>
    <name evidence="1" type="ORF">HZF10_17540</name>
</gene>
<protein>
    <submittedName>
        <fullName evidence="1">Uncharacterized protein</fullName>
    </submittedName>
</protein>
<dbReference type="RefSeq" id="WP_176007545.1">
    <property type="nucleotide sequence ID" value="NZ_JABWMI010000029.1"/>
</dbReference>
<evidence type="ECO:0000313" key="1">
    <source>
        <dbReference type="EMBL" id="NYA72735.1"/>
    </source>
</evidence>
<comment type="caution">
    <text evidence="1">The sequence shown here is derived from an EMBL/GenBank/DDBJ whole genome shotgun (WGS) entry which is preliminary data.</text>
</comment>
<dbReference type="EMBL" id="JACBJI010000012">
    <property type="protein sequence ID" value="NYA72735.1"/>
    <property type="molecule type" value="Genomic_DNA"/>
</dbReference>
<reference evidence="1 2" key="1">
    <citation type="submission" date="2020-07" db="EMBL/GenBank/DDBJ databases">
        <authorList>
            <person name="Sun Q."/>
        </authorList>
    </citation>
    <scope>NUCLEOTIDE SEQUENCE [LARGE SCALE GENOMIC DNA]</scope>
    <source>
        <strain evidence="1 2">MAH-1</strain>
    </source>
</reference>
<dbReference type="Proteomes" id="UP000535020">
    <property type="component" value="Unassembled WGS sequence"/>
</dbReference>
<sequence length="176" mass="20726">MNITVKIIWQLILLKIIHLRIWRNVIPILFAISLGGCRNQHENLEFKIENNYVGICAIFIDDKTEIENPSILLKNGLAKIPSENLRSTMIFKEASNKIIPVLEIGEIPRNHNERYIFHLSENNIYEACEIDEISYLDFFVGTQKEFNDWKSLRQHELDFFNSKSINWCEFLKNEAN</sequence>
<proteinExistence type="predicted"/>
<dbReference type="AlphaFoldDB" id="A0A7Y9C728"/>
<keyword evidence="2" id="KW-1185">Reference proteome</keyword>
<name>A0A7Y9C728_9FLAO</name>